<dbReference type="InterPro" id="IPR019734">
    <property type="entry name" value="TPR_rpt"/>
</dbReference>
<feature type="compositionally biased region" description="Acidic residues" evidence="4">
    <location>
        <begin position="625"/>
        <end position="638"/>
    </location>
</feature>
<dbReference type="KEGG" id="tad:TRIADDRAFT_25382"/>
<organism evidence="5 6">
    <name type="scientific">Trichoplax adhaerens</name>
    <name type="common">Trichoplax reptans</name>
    <dbReference type="NCBI Taxonomy" id="10228"/>
    <lineage>
        <taxon>Eukaryota</taxon>
        <taxon>Metazoa</taxon>
        <taxon>Placozoa</taxon>
        <taxon>Uniplacotomia</taxon>
        <taxon>Trichoplacea</taxon>
        <taxon>Trichoplacidae</taxon>
        <taxon>Trichoplax</taxon>
    </lineage>
</organism>
<feature type="repeat" description="WD" evidence="3">
    <location>
        <begin position="64"/>
        <end position="107"/>
    </location>
</feature>
<sequence length="656" mass="74371">FERSLHVFPSLANRLELETELEGHRGCVNCLEWNDDGSLLASGSDDLKFILWDPLRHKQVWSLNSGHVGNIFSVKFVPNSRNSLVLSGAADNKIKLHSVKYSSTQQTFRCHTNRVKRLANTASMPYLFWSASEDGTVRQFDLRENHTCQDGQSCSNVLINVANRAIRDYPSEVKCLDVNSMRPELLAVGCNDQYVRLYDTRMLKVGPKSTSETVKGYIRSFTAGHLNKQGSGIRYNIVQRPVTVTYTTFSPNGQELLANLGGEQVYLFDVFQEVRPLKFTVDDFQMSTSNSCHFISQLTNHESSNINMDKLSFTDLKHKKVKLNHSSVLPARAESLKIRGNDAYNCKMFNLAIQYYNLALSLGVDNPLLYSNRAAAYLCRGWDGDVYAALRDCQMSLSLDPNHFKSWTRLSRCLNNLRYYKESLACLDYIKSCFPRFANEDPVKSLESEIKNGMANAGKGISFNAKHQRERSRNQSEDNQSRHSVACSDFKMRYCGHCNTTTDIKEANFFGANSQFIMAGSDDGSFFIWDRETANLLHVLRGDESIVNCLQPHPSVCVLATSGIDHVIRLWSPRLPPTDQESRHCQDIDSISSTNQRRMNADPLDIMLLNVIYRRGNFSNNNDDNNNDNDDNTDDNDNDNSNSNNRSEHPIHCRTS</sequence>
<dbReference type="PANTHER" id="PTHR15574:SF40">
    <property type="entry name" value="WD AND TETRATRICOPEPTIDE REPEATS PROTEIN 1"/>
    <property type="match status" value="1"/>
</dbReference>
<evidence type="ECO:0000256" key="4">
    <source>
        <dbReference type="SAM" id="MobiDB-lite"/>
    </source>
</evidence>
<dbReference type="Proteomes" id="UP000009022">
    <property type="component" value="Unassembled WGS sequence"/>
</dbReference>
<name>B3RYC5_TRIAD</name>
<dbReference type="GO" id="GO:0045717">
    <property type="term" value="P:negative regulation of fatty acid biosynthetic process"/>
    <property type="evidence" value="ECO:0000318"/>
    <property type="project" value="GO_Central"/>
</dbReference>
<dbReference type="SMART" id="SM00028">
    <property type="entry name" value="TPR"/>
    <property type="match status" value="2"/>
</dbReference>
<feature type="repeat" description="WD" evidence="3">
    <location>
        <begin position="21"/>
        <end position="53"/>
    </location>
</feature>
<dbReference type="InParanoid" id="B3RYC5"/>
<accession>B3RYC5</accession>
<dbReference type="PhylomeDB" id="B3RYC5"/>
<dbReference type="STRING" id="10228.B3RYC5"/>
<feature type="repeat" description="WD" evidence="3">
    <location>
        <begin position="540"/>
        <end position="572"/>
    </location>
</feature>
<dbReference type="PROSITE" id="PS50294">
    <property type="entry name" value="WD_REPEATS_REGION"/>
    <property type="match status" value="1"/>
</dbReference>
<keyword evidence="2" id="KW-0677">Repeat</keyword>
<dbReference type="InterPro" id="IPR011990">
    <property type="entry name" value="TPR-like_helical_dom_sf"/>
</dbReference>
<dbReference type="InterPro" id="IPR001680">
    <property type="entry name" value="WD40_rpt"/>
</dbReference>
<feature type="compositionally biased region" description="Basic and acidic residues" evidence="4">
    <location>
        <begin position="646"/>
        <end position="656"/>
    </location>
</feature>
<proteinExistence type="predicted"/>
<dbReference type="SUPFAM" id="SSF50978">
    <property type="entry name" value="WD40 repeat-like"/>
    <property type="match status" value="1"/>
</dbReference>
<feature type="non-terminal residue" evidence="5">
    <location>
        <position position="1"/>
    </location>
</feature>
<keyword evidence="1 3" id="KW-0853">WD repeat</keyword>
<dbReference type="RefSeq" id="XP_002112904.1">
    <property type="nucleotide sequence ID" value="XM_002112868.1"/>
</dbReference>
<dbReference type="Gene3D" id="1.25.40.10">
    <property type="entry name" value="Tetratricopeptide repeat domain"/>
    <property type="match status" value="1"/>
</dbReference>
<dbReference type="SMART" id="SM00320">
    <property type="entry name" value="WD40"/>
    <property type="match status" value="6"/>
</dbReference>
<evidence type="ECO:0000256" key="1">
    <source>
        <dbReference type="ARBA" id="ARBA00022574"/>
    </source>
</evidence>
<dbReference type="GO" id="GO:0005737">
    <property type="term" value="C:cytoplasm"/>
    <property type="evidence" value="ECO:0000318"/>
    <property type="project" value="GO_Central"/>
</dbReference>
<dbReference type="CTD" id="6753678"/>
<dbReference type="OMA" id="YKQRYVG"/>
<dbReference type="Pfam" id="PF00400">
    <property type="entry name" value="WD40"/>
    <property type="match status" value="5"/>
</dbReference>
<dbReference type="OrthoDB" id="4869960at2759"/>
<dbReference type="eggNOG" id="KOG1310">
    <property type="taxonomic scope" value="Eukaryota"/>
</dbReference>
<dbReference type="EMBL" id="DS985245">
    <property type="protein sequence ID" value="EDV25014.1"/>
    <property type="molecule type" value="Genomic_DNA"/>
</dbReference>
<evidence type="ECO:0000313" key="5">
    <source>
        <dbReference type="EMBL" id="EDV25014.1"/>
    </source>
</evidence>
<dbReference type="InterPro" id="IPR045151">
    <property type="entry name" value="DCAF8"/>
</dbReference>
<dbReference type="GO" id="GO:0080008">
    <property type="term" value="C:Cul4-RING E3 ubiquitin ligase complex"/>
    <property type="evidence" value="ECO:0000318"/>
    <property type="project" value="GO_Central"/>
</dbReference>
<dbReference type="PROSITE" id="PS50082">
    <property type="entry name" value="WD_REPEATS_2"/>
    <property type="match status" value="4"/>
</dbReference>
<dbReference type="SUPFAM" id="SSF48452">
    <property type="entry name" value="TPR-like"/>
    <property type="match status" value="1"/>
</dbReference>
<dbReference type="InterPro" id="IPR036322">
    <property type="entry name" value="WD40_repeat_dom_sf"/>
</dbReference>
<feature type="region of interest" description="Disordered" evidence="4">
    <location>
        <begin position="618"/>
        <end position="656"/>
    </location>
</feature>
<dbReference type="GeneID" id="6753678"/>
<dbReference type="InterPro" id="IPR015943">
    <property type="entry name" value="WD40/YVTN_repeat-like_dom_sf"/>
</dbReference>
<protein>
    <recommendedName>
        <fullName evidence="7">WD and tetratricopeptide repeats protein 1</fullName>
    </recommendedName>
</protein>
<gene>
    <name evidence="5" type="ORF">TRIADDRAFT_25382</name>
</gene>
<dbReference type="PANTHER" id="PTHR15574">
    <property type="entry name" value="WD REPEAT DOMAIN-CONTAINING FAMILY"/>
    <property type="match status" value="1"/>
</dbReference>
<dbReference type="HOGENOM" id="CLU_012381_3_1_1"/>
<evidence type="ECO:0000313" key="6">
    <source>
        <dbReference type="Proteomes" id="UP000009022"/>
    </source>
</evidence>
<dbReference type="Gene3D" id="2.130.10.10">
    <property type="entry name" value="YVTN repeat-like/Quinoprotein amine dehydrogenase"/>
    <property type="match status" value="2"/>
</dbReference>
<dbReference type="FunCoup" id="B3RYC5">
    <property type="interactions" value="1665"/>
</dbReference>
<reference evidence="5 6" key="1">
    <citation type="journal article" date="2008" name="Nature">
        <title>The Trichoplax genome and the nature of placozoans.</title>
        <authorList>
            <person name="Srivastava M."/>
            <person name="Begovic E."/>
            <person name="Chapman J."/>
            <person name="Putnam N.H."/>
            <person name="Hellsten U."/>
            <person name="Kawashima T."/>
            <person name="Kuo A."/>
            <person name="Mitros T."/>
            <person name="Salamov A."/>
            <person name="Carpenter M.L."/>
            <person name="Signorovitch A.Y."/>
            <person name="Moreno M.A."/>
            <person name="Kamm K."/>
            <person name="Grimwood J."/>
            <person name="Schmutz J."/>
            <person name="Shapiro H."/>
            <person name="Grigoriev I.V."/>
            <person name="Buss L.W."/>
            <person name="Schierwater B."/>
            <person name="Dellaporta S.L."/>
            <person name="Rokhsar D.S."/>
        </authorList>
    </citation>
    <scope>NUCLEOTIDE SEQUENCE [LARGE SCALE GENOMIC DNA]</scope>
    <source>
        <strain evidence="5 6">Grell-BS-1999</strain>
    </source>
</reference>
<evidence type="ECO:0000256" key="3">
    <source>
        <dbReference type="PROSITE-ProRule" id="PRU00221"/>
    </source>
</evidence>
<keyword evidence="6" id="KW-1185">Reference proteome</keyword>
<dbReference type="AlphaFoldDB" id="B3RYC5"/>
<evidence type="ECO:0008006" key="7">
    <source>
        <dbReference type="Google" id="ProtNLM"/>
    </source>
</evidence>
<feature type="repeat" description="WD" evidence="3">
    <location>
        <begin position="510"/>
        <end position="539"/>
    </location>
</feature>
<evidence type="ECO:0000256" key="2">
    <source>
        <dbReference type="ARBA" id="ARBA00022737"/>
    </source>
</evidence>